<proteinExistence type="predicted"/>
<dbReference type="EMBL" id="CAKKMG010000011">
    <property type="protein sequence ID" value="CAH0175545.1"/>
    <property type="molecule type" value="Genomic_DNA"/>
</dbReference>
<reference evidence="1" key="1">
    <citation type="submission" date="2021-11" db="EMBL/GenBank/DDBJ databases">
        <authorList>
            <person name="Bulgarelli D."/>
        </authorList>
    </citation>
    <scope>NUCLEOTIDE SEQUENCE</scope>
    <source>
        <strain evidence="1">Bi133</strain>
    </source>
</reference>
<organism evidence="1 2">
    <name type="scientific">Peribacillus simplex</name>
    <dbReference type="NCBI Taxonomy" id="1478"/>
    <lineage>
        <taxon>Bacteria</taxon>
        <taxon>Bacillati</taxon>
        <taxon>Bacillota</taxon>
        <taxon>Bacilli</taxon>
        <taxon>Bacillales</taxon>
        <taxon>Bacillaceae</taxon>
        <taxon>Peribacillus</taxon>
    </lineage>
</organism>
<name>A0A9W4KRZ2_9BACI</name>
<comment type="caution">
    <text evidence="1">The sequence shown here is derived from an EMBL/GenBank/DDBJ whole genome shotgun (WGS) entry which is preliminary data.</text>
</comment>
<dbReference type="Proteomes" id="UP000789326">
    <property type="component" value="Unassembled WGS sequence"/>
</dbReference>
<dbReference type="AlphaFoldDB" id="A0A9W4KRZ2"/>
<dbReference type="InterPro" id="IPR043519">
    <property type="entry name" value="NT_sf"/>
</dbReference>
<gene>
    <name evidence="1" type="ORF">SRABI133_01292</name>
</gene>
<evidence type="ECO:0008006" key="3">
    <source>
        <dbReference type="Google" id="ProtNLM"/>
    </source>
</evidence>
<dbReference type="InterPro" id="IPR039498">
    <property type="entry name" value="NTP_transf_5"/>
</dbReference>
<evidence type="ECO:0000313" key="2">
    <source>
        <dbReference type="Proteomes" id="UP000789326"/>
    </source>
</evidence>
<accession>A0A9W4KRZ2</accession>
<dbReference type="Gene3D" id="3.30.460.40">
    <property type="match status" value="1"/>
</dbReference>
<dbReference type="SUPFAM" id="SSF81301">
    <property type="entry name" value="Nucleotidyltransferase"/>
    <property type="match status" value="1"/>
</dbReference>
<evidence type="ECO:0000313" key="1">
    <source>
        <dbReference type="EMBL" id="CAH0175545.1"/>
    </source>
</evidence>
<protein>
    <recommendedName>
        <fullName evidence="3">Renal dipeptidase</fullName>
    </recommendedName>
</protein>
<dbReference type="RefSeq" id="WP_230301235.1">
    <property type="nucleotide sequence ID" value="NZ_CAKKMG010000011.1"/>
</dbReference>
<dbReference type="Pfam" id="PF14907">
    <property type="entry name" value="NTP_transf_5"/>
    <property type="match status" value="1"/>
</dbReference>
<sequence>MENNKFLDLSLVPKELKLILLIMNTENNENLRLNKNNLFTDIDWEYFLNLVIHHRVYPLIYTKLKTIQGKVIPPYVMNTLSYEYKSNTIKMLQFSGEMVQISELFIENKIRLLFLKGPVIAADIYGDISLRTSKDLDILIPSTDIQKAEEILCNLGYVREEEPDYNDWKWRNHHLTYNHPQKNTQIEIHWRLHPRPKKVPSFNKLWERKRESNLTRNPVYYLGKEDLFLYLIAHGSKHGWFRLRWLADIDLLVRKFISLEKSNLQIKKYQQQHLGGQAKLFVGQALILASQLFNTPINKEMQAYTEKKHSKRVAQMSIFYIKEMAQINIPISEEELAKNHKNYFLTIKSNLRKSFLITGYRFASKSNLEKLLFITRLFYPRTADKMALKLPRPLHFLYFPLRPFFWIWRKTRNI</sequence>